<feature type="transmembrane region" description="Helical" evidence="1">
    <location>
        <begin position="126"/>
        <end position="146"/>
    </location>
</feature>
<comment type="caution">
    <text evidence="2">The sequence shown here is derived from an EMBL/GenBank/DDBJ whole genome shotgun (WGS) entry which is preliminary data.</text>
</comment>
<reference evidence="2 3" key="1">
    <citation type="submission" date="2021-03" db="EMBL/GenBank/DDBJ databases">
        <title>Enterococcal diversity collection.</title>
        <authorList>
            <person name="Gilmore M.S."/>
            <person name="Schwartzman J."/>
            <person name="Van Tyne D."/>
            <person name="Martin M."/>
            <person name="Earl A.M."/>
            <person name="Manson A.L."/>
            <person name="Straub T."/>
            <person name="Salamzade R."/>
            <person name="Saavedra J."/>
            <person name="Lebreton F."/>
            <person name="Prichula J."/>
            <person name="Schaufler K."/>
            <person name="Gaca A."/>
            <person name="Sgardioli B."/>
            <person name="Wagenaar J."/>
            <person name="Strong T."/>
        </authorList>
    </citation>
    <scope>NUCLEOTIDE SEQUENCE [LARGE SCALE GENOMIC DNA]</scope>
    <source>
        <strain evidence="2 3">669A</strain>
    </source>
</reference>
<evidence type="ECO:0000313" key="2">
    <source>
        <dbReference type="EMBL" id="MBO1307976.1"/>
    </source>
</evidence>
<organism evidence="2 3">
    <name type="scientific">Candidatus Enterococcus moelleringii</name>
    <dbReference type="NCBI Taxonomy" id="2815325"/>
    <lineage>
        <taxon>Bacteria</taxon>
        <taxon>Bacillati</taxon>
        <taxon>Bacillota</taxon>
        <taxon>Bacilli</taxon>
        <taxon>Lactobacillales</taxon>
        <taxon>Enterococcaceae</taxon>
        <taxon>Enterococcus</taxon>
    </lineage>
</organism>
<dbReference type="Proteomes" id="UP000664601">
    <property type="component" value="Unassembled WGS sequence"/>
</dbReference>
<dbReference type="RefSeq" id="WP_207674968.1">
    <property type="nucleotide sequence ID" value="NZ_JAFREM010000029.1"/>
</dbReference>
<evidence type="ECO:0000256" key="1">
    <source>
        <dbReference type="SAM" id="Phobius"/>
    </source>
</evidence>
<gene>
    <name evidence="2" type="ORF">JZO70_17510</name>
</gene>
<keyword evidence="1" id="KW-0472">Membrane</keyword>
<sequence>MSKKGTRDIKKETALKNFRYNRFLILRYLLAGFFFSNLYWLLMLFMSRSWYALLPASLFILTLPAIGEHAKLYGDMTDQIQNKLRHHKFYLSIQLGMNLVLLVISFTEGGFQRLYPFLTTSSQAKAALVTILLVGIFMSAFCIHRIRRIYLQQDKHYEYIQEFAKLKQKASE</sequence>
<proteinExistence type="predicted"/>
<feature type="transmembrane region" description="Helical" evidence="1">
    <location>
        <begin position="48"/>
        <end position="67"/>
    </location>
</feature>
<dbReference type="EMBL" id="JAFREM010000029">
    <property type="protein sequence ID" value="MBO1307976.1"/>
    <property type="molecule type" value="Genomic_DNA"/>
</dbReference>
<feature type="transmembrane region" description="Helical" evidence="1">
    <location>
        <begin position="88"/>
        <end position="106"/>
    </location>
</feature>
<keyword evidence="1" id="KW-1133">Transmembrane helix</keyword>
<protein>
    <submittedName>
        <fullName evidence="2">Uncharacterized protein</fullName>
    </submittedName>
</protein>
<keyword evidence="1" id="KW-0812">Transmembrane</keyword>
<name>A0ABS3LEA7_9ENTE</name>
<accession>A0ABS3LEA7</accession>
<evidence type="ECO:0000313" key="3">
    <source>
        <dbReference type="Proteomes" id="UP000664601"/>
    </source>
</evidence>
<keyword evidence="3" id="KW-1185">Reference proteome</keyword>
<feature type="transmembrane region" description="Helical" evidence="1">
    <location>
        <begin position="20"/>
        <end position="42"/>
    </location>
</feature>